<dbReference type="Gene3D" id="1.10.10.10">
    <property type="entry name" value="Winged helix-like DNA-binding domain superfamily/Winged helix DNA-binding domain"/>
    <property type="match status" value="1"/>
</dbReference>
<dbReference type="InterPro" id="IPR036388">
    <property type="entry name" value="WH-like_DNA-bd_sf"/>
</dbReference>
<dbReference type="InterPro" id="IPR013783">
    <property type="entry name" value="Ig-like_fold"/>
</dbReference>
<dbReference type="InterPro" id="IPR000792">
    <property type="entry name" value="Tscrpt_reg_LuxR_C"/>
</dbReference>
<dbReference type="RefSeq" id="WP_303282154.1">
    <property type="nucleotide sequence ID" value="NZ_BAABCZ010000010.1"/>
</dbReference>
<feature type="transmembrane region" description="Helical" evidence="3">
    <location>
        <begin position="731"/>
        <end position="752"/>
    </location>
</feature>
<dbReference type="PANTHER" id="PTHR43547">
    <property type="entry name" value="TWO-COMPONENT HISTIDINE KINASE"/>
    <property type="match status" value="1"/>
</dbReference>
<feature type="signal peptide" evidence="4">
    <location>
        <begin position="1"/>
        <end position="18"/>
    </location>
</feature>
<feature type="domain" description="HTH luxR-type" evidence="5">
    <location>
        <begin position="862"/>
        <end position="919"/>
    </location>
</feature>
<accession>A0ABT8X0Y4</accession>
<evidence type="ECO:0000256" key="1">
    <source>
        <dbReference type="ARBA" id="ARBA00022553"/>
    </source>
</evidence>
<evidence type="ECO:0000259" key="5">
    <source>
        <dbReference type="SMART" id="SM00421"/>
    </source>
</evidence>
<keyword evidence="3" id="KW-0812">Transmembrane</keyword>
<evidence type="ECO:0000256" key="2">
    <source>
        <dbReference type="SAM" id="Coils"/>
    </source>
</evidence>
<dbReference type="Gene3D" id="2.130.10.10">
    <property type="entry name" value="YVTN repeat-like/Quinoprotein amine dehydrogenase"/>
    <property type="match status" value="2"/>
</dbReference>
<evidence type="ECO:0000256" key="3">
    <source>
        <dbReference type="SAM" id="Phobius"/>
    </source>
</evidence>
<gene>
    <name evidence="6" type="ORF">Q4Q39_09295</name>
</gene>
<dbReference type="InterPro" id="IPR016032">
    <property type="entry name" value="Sig_transdc_resp-reg_C-effctor"/>
</dbReference>
<dbReference type="Gene3D" id="2.60.40.10">
    <property type="entry name" value="Immunoglobulins"/>
    <property type="match status" value="1"/>
</dbReference>
<protein>
    <submittedName>
        <fullName evidence="6">Triple tyrosine motif-containing protein</fullName>
    </submittedName>
</protein>
<keyword evidence="3" id="KW-0472">Membrane</keyword>
<dbReference type="SUPFAM" id="SSF46894">
    <property type="entry name" value="C-terminal effector domain of the bipartite response regulators"/>
    <property type="match status" value="1"/>
</dbReference>
<sequence>MKTLLFVFLTLFSLISFGQELPPIEKFTTESYKGDNQNWMISQSANNYIYVANNKGLLEYNGAEWTLYASPNNTIIRAVNVIGNKVYTGCYAEFGYWIKNKFGTLKYSSLRSKLDKNMLEDEQIWNIIDYNEWVIFQSNSKIYFYNTETESFKIIPATNTIYKIFKVNKRIYYHVADKGIYVIGSGQPKLVIDNPIVKSERVINIFENGEHLIILTRNSGFYKFLNGKIQAWKIPADTFLKGTNVFSSIQLEDGSFIMGTISHGILHLNEGGDIEYQITQKNGLSNNTVLSLFEDEANNVWVGLDNGINCINVTSAIKTFFDYEGVLGTVYTTQVFKNILYIGSNQGLFYRKRHAVNEPFKFIEGTAGQVWDLFNYNDEYLFCGHHLGTFLIDENKASKISGELGAWTFKQIPKKENLLLQGNYNGLFVLEKHNGSWKIKNKIEGFKNSSRYLEINDANQVWVSHEYKGVFKLKLNDSLTKVLKLDMETSLPLGKKSSLNKYKNEILYASEEGIFKYNESDKGFQRDSVLSKTIKNSEYISGKLVVDKNEKLWTFSKDNISYIENDDVTNKPVIHDIPIPSKLRKGVLGYENISLTSKNTYVLGTANGYITLDLSKINKIKDYSIHLNSVALQNKDEEIKEYAVSDESEFNYKAGILLFKYSVPEYDNYLEVKYQYKLQGHLNKWSKWTENTQVTFENLSFGDYIFNVRAKVGNKLSKNTLSYSFIVQRPWYISNTALIFYVLVLLIIILITHKAYKRFYVKKFAREQMENKQVIMQIKNEKLNQDIDNKNRELAISTMSIIKKNRLLNKIKKELKKNKDADNNVALKLIESNLNDAKDWSFFEQAFNNADKDFLDKIKKRHLDLTPNDLRFCAYLRLNLSSKEMAPLLNISVKSVETKRYRLRKKLGLEHDSGLVNYILKF</sequence>
<name>A0ABT8X0Y4_9FLAO</name>
<comment type="caution">
    <text evidence="6">The sequence shown here is derived from an EMBL/GenBank/DDBJ whole genome shotgun (WGS) entry which is preliminary data.</text>
</comment>
<reference evidence="6" key="1">
    <citation type="submission" date="2023-07" db="EMBL/GenBank/DDBJ databases">
        <title>Two novel species in the genus Flavivirga.</title>
        <authorList>
            <person name="Kwon K."/>
        </authorList>
    </citation>
    <scope>NUCLEOTIDE SEQUENCE</scope>
    <source>
        <strain evidence="6">KACC 14157</strain>
    </source>
</reference>
<dbReference type="InterPro" id="IPR011110">
    <property type="entry name" value="Reg_prop"/>
</dbReference>
<dbReference type="Proteomes" id="UP001176891">
    <property type="component" value="Unassembled WGS sequence"/>
</dbReference>
<dbReference type="InterPro" id="IPR015943">
    <property type="entry name" value="WD40/YVTN_repeat-like_dom_sf"/>
</dbReference>
<keyword evidence="4" id="KW-0732">Signal</keyword>
<dbReference type="Pfam" id="PF07495">
    <property type="entry name" value="Y_Y_Y"/>
    <property type="match status" value="1"/>
</dbReference>
<keyword evidence="1" id="KW-0597">Phosphoprotein</keyword>
<evidence type="ECO:0000256" key="4">
    <source>
        <dbReference type="SAM" id="SignalP"/>
    </source>
</evidence>
<keyword evidence="3" id="KW-1133">Transmembrane helix</keyword>
<evidence type="ECO:0000313" key="7">
    <source>
        <dbReference type="Proteomes" id="UP001176891"/>
    </source>
</evidence>
<dbReference type="PANTHER" id="PTHR43547:SF2">
    <property type="entry name" value="HYBRID SIGNAL TRANSDUCTION HISTIDINE KINASE C"/>
    <property type="match status" value="1"/>
</dbReference>
<keyword evidence="2" id="KW-0175">Coiled coil</keyword>
<dbReference type="SMART" id="SM00421">
    <property type="entry name" value="HTH_LUXR"/>
    <property type="match status" value="1"/>
</dbReference>
<feature type="chain" id="PRO_5045684130" evidence="4">
    <location>
        <begin position="19"/>
        <end position="922"/>
    </location>
</feature>
<dbReference type="InterPro" id="IPR011123">
    <property type="entry name" value="Y_Y_Y"/>
</dbReference>
<organism evidence="6 7">
    <name type="scientific">Flavivirga amylovorans</name>
    <dbReference type="NCBI Taxonomy" id="870486"/>
    <lineage>
        <taxon>Bacteria</taxon>
        <taxon>Pseudomonadati</taxon>
        <taxon>Bacteroidota</taxon>
        <taxon>Flavobacteriia</taxon>
        <taxon>Flavobacteriales</taxon>
        <taxon>Flavobacteriaceae</taxon>
        <taxon>Flavivirga</taxon>
    </lineage>
</organism>
<dbReference type="EMBL" id="JAUOEM010000003">
    <property type="protein sequence ID" value="MDO5987591.1"/>
    <property type="molecule type" value="Genomic_DNA"/>
</dbReference>
<keyword evidence="7" id="KW-1185">Reference proteome</keyword>
<proteinExistence type="predicted"/>
<dbReference type="Pfam" id="PF07494">
    <property type="entry name" value="Reg_prop"/>
    <property type="match status" value="1"/>
</dbReference>
<evidence type="ECO:0000313" key="6">
    <source>
        <dbReference type="EMBL" id="MDO5987591.1"/>
    </source>
</evidence>
<feature type="coiled-coil region" evidence="2">
    <location>
        <begin position="766"/>
        <end position="824"/>
    </location>
</feature>